<evidence type="ECO:0000259" key="9">
    <source>
        <dbReference type="PROSITE" id="PS50928"/>
    </source>
</evidence>
<proteinExistence type="inferred from homology"/>
<feature type="transmembrane region" description="Helical" evidence="7">
    <location>
        <begin position="165"/>
        <end position="186"/>
    </location>
</feature>
<evidence type="ECO:0000256" key="5">
    <source>
        <dbReference type="ARBA" id="ARBA00022989"/>
    </source>
</evidence>
<keyword evidence="4 7" id="KW-0812">Transmembrane</keyword>
<evidence type="ECO:0000256" key="8">
    <source>
        <dbReference type="SAM" id="MobiDB-lite"/>
    </source>
</evidence>
<dbReference type="InterPro" id="IPR035906">
    <property type="entry name" value="MetI-like_sf"/>
</dbReference>
<dbReference type="PROSITE" id="PS50928">
    <property type="entry name" value="ABC_TM1"/>
    <property type="match status" value="1"/>
</dbReference>
<gene>
    <name evidence="10" type="ORF">K7472_00575</name>
</gene>
<feature type="domain" description="ABC transmembrane type-1" evidence="9">
    <location>
        <begin position="102"/>
        <end position="290"/>
    </location>
</feature>
<reference evidence="10 11" key="1">
    <citation type="submission" date="2021-08" db="EMBL/GenBank/DDBJ databases">
        <title>Streptomyces sp. PTM05 isolated from lichen.</title>
        <authorList>
            <person name="Somphong A."/>
            <person name="Phongsopitanun W."/>
            <person name="Tanasupawat S."/>
        </authorList>
    </citation>
    <scope>NUCLEOTIDE SEQUENCE [LARGE SCALE GENOMIC DNA]</scope>
    <source>
        <strain evidence="10 11">Ptm05</strain>
    </source>
</reference>
<feature type="transmembrane region" description="Helical" evidence="7">
    <location>
        <begin position="272"/>
        <end position="291"/>
    </location>
</feature>
<feature type="compositionally biased region" description="Basic and acidic residues" evidence="8">
    <location>
        <begin position="16"/>
        <end position="29"/>
    </location>
</feature>
<accession>A0ABS7QJJ3</accession>
<dbReference type="RefSeq" id="WP_222972910.1">
    <property type="nucleotide sequence ID" value="NZ_JAINVZ010000001.1"/>
</dbReference>
<evidence type="ECO:0000256" key="1">
    <source>
        <dbReference type="ARBA" id="ARBA00004651"/>
    </source>
</evidence>
<feature type="region of interest" description="Disordered" evidence="8">
    <location>
        <begin position="1"/>
        <end position="29"/>
    </location>
</feature>
<evidence type="ECO:0000256" key="6">
    <source>
        <dbReference type="ARBA" id="ARBA00023136"/>
    </source>
</evidence>
<dbReference type="InterPro" id="IPR000515">
    <property type="entry name" value="MetI-like"/>
</dbReference>
<sequence length="306" mass="33412">MTTAVTPATATDPPEPEAHGRPRRRITERDGRRIPPWQLALRYALLLIVLAVCVGPFLWQLSTSLKGSHENIYSYPPKLLPSSPTLHNYAGVADIIPVWDYALNSLKVAAASVLTNCAGASLAGYALSRLRFRGRAVAVLVFLVAMLVPAESIVISQFLTMRQLHLNNTLTAVVLPGSIGAMNVLLMRNAFSHLPYEVEEAALVDGATVWQRFWRIALPSVKGTLAVVAIFSFMGAWDDFLWPLIVLSDPHEYTLTVGLNYLHGTFSSDQRLVAAGTIIAVAPLIVMFACLQRYFFRGVGEGAVKG</sequence>
<organism evidence="10 11">
    <name type="scientific">Streptantibioticus parmotrematis</name>
    <dbReference type="NCBI Taxonomy" id="2873249"/>
    <lineage>
        <taxon>Bacteria</taxon>
        <taxon>Bacillati</taxon>
        <taxon>Actinomycetota</taxon>
        <taxon>Actinomycetes</taxon>
        <taxon>Kitasatosporales</taxon>
        <taxon>Streptomycetaceae</taxon>
        <taxon>Streptantibioticus</taxon>
    </lineage>
</organism>
<keyword evidence="2 7" id="KW-0813">Transport</keyword>
<feature type="transmembrane region" description="Helical" evidence="7">
    <location>
        <begin position="139"/>
        <end position="159"/>
    </location>
</feature>
<keyword evidence="11" id="KW-1185">Reference proteome</keyword>
<evidence type="ECO:0000313" key="10">
    <source>
        <dbReference type="EMBL" id="MBY8883340.1"/>
    </source>
</evidence>
<name>A0ABS7QJJ3_9ACTN</name>
<dbReference type="Gene3D" id="1.10.3720.10">
    <property type="entry name" value="MetI-like"/>
    <property type="match status" value="1"/>
</dbReference>
<dbReference type="Pfam" id="PF00528">
    <property type="entry name" value="BPD_transp_1"/>
    <property type="match status" value="1"/>
</dbReference>
<evidence type="ECO:0000313" key="11">
    <source>
        <dbReference type="Proteomes" id="UP001198565"/>
    </source>
</evidence>
<evidence type="ECO:0000256" key="4">
    <source>
        <dbReference type="ARBA" id="ARBA00022692"/>
    </source>
</evidence>
<comment type="subcellular location">
    <subcellularLocation>
        <location evidence="1 7">Cell membrane</location>
        <topology evidence="1 7">Multi-pass membrane protein</topology>
    </subcellularLocation>
</comment>
<dbReference type="PANTHER" id="PTHR43744:SF3">
    <property type="entry name" value="LACTOSE TRANSPORT SYSTEM PERMEASE PROTEIN LACG"/>
    <property type="match status" value="1"/>
</dbReference>
<dbReference type="PANTHER" id="PTHR43744">
    <property type="entry name" value="ABC TRANSPORTER PERMEASE PROTEIN MG189-RELATED-RELATED"/>
    <property type="match status" value="1"/>
</dbReference>
<dbReference type="CDD" id="cd06261">
    <property type="entry name" value="TM_PBP2"/>
    <property type="match status" value="1"/>
</dbReference>
<keyword evidence="3" id="KW-1003">Cell membrane</keyword>
<dbReference type="SUPFAM" id="SSF161098">
    <property type="entry name" value="MetI-like"/>
    <property type="match status" value="1"/>
</dbReference>
<feature type="transmembrane region" description="Helical" evidence="7">
    <location>
        <begin position="216"/>
        <end position="237"/>
    </location>
</feature>
<feature type="transmembrane region" description="Helical" evidence="7">
    <location>
        <begin position="39"/>
        <end position="59"/>
    </location>
</feature>
<feature type="transmembrane region" description="Helical" evidence="7">
    <location>
        <begin position="108"/>
        <end position="127"/>
    </location>
</feature>
<comment type="caution">
    <text evidence="10">The sequence shown here is derived from an EMBL/GenBank/DDBJ whole genome shotgun (WGS) entry which is preliminary data.</text>
</comment>
<evidence type="ECO:0000256" key="7">
    <source>
        <dbReference type="RuleBase" id="RU363032"/>
    </source>
</evidence>
<protein>
    <submittedName>
        <fullName evidence="10">Carbohydrate ABC transporter permease</fullName>
    </submittedName>
</protein>
<keyword evidence="5 7" id="KW-1133">Transmembrane helix</keyword>
<dbReference type="Proteomes" id="UP001198565">
    <property type="component" value="Unassembled WGS sequence"/>
</dbReference>
<evidence type="ECO:0000256" key="3">
    <source>
        <dbReference type="ARBA" id="ARBA00022475"/>
    </source>
</evidence>
<evidence type="ECO:0000256" key="2">
    <source>
        <dbReference type="ARBA" id="ARBA00022448"/>
    </source>
</evidence>
<keyword evidence="6 7" id="KW-0472">Membrane</keyword>
<dbReference type="EMBL" id="JAINVZ010000001">
    <property type="protein sequence ID" value="MBY8883340.1"/>
    <property type="molecule type" value="Genomic_DNA"/>
</dbReference>
<feature type="compositionally biased region" description="Low complexity" evidence="8">
    <location>
        <begin position="1"/>
        <end position="12"/>
    </location>
</feature>
<comment type="similarity">
    <text evidence="7">Belongs to the binding-protein-dependent transport system permease family.</text>
</comment>